<evidence type="ECO:0000313" key="4">
    <source>
        <dbReference type="Proteomes" id="UP000663829"/>
    </source>
</evidence>
<dbReference type="Pfam" id="PF00067">
    <property type="entry name" value="p450"/>
    <property type="match status" value="1"/>
</dbReference>
<reference evidence="2" key="1">
    <citation type="submission" date="2021-02" db="EMBL/GenBank/DDBJ databases">
        <authorList>
            <person name="Nowell W R."/>
        </authorList>
    </citation>
    <scope>NUCLEOTIDE SEQUENCE</scope>
</reference>
<evidence type="ECO:0000313" key="2">
    <source>
        <dbReference type="EMBL" id="CAF1296359.1"/>
    </source>
</evidence>
<dbReference type="GO" id="GO:0020037">
    <property type="term" value="F:heme binding"/>
    <property type="evidence" value="ECO:0007669"/>
    <property type="project" value="InterPro"/>
</dbReference>
<dbReference type="InterPro" id="IPR036396">
    <property type="entry name" value="Cyt_P450_sf"/>
</dbReference>
<protein>
    <recommendedName>
        <fullName evidence="5">Cytochrome P450</fullName>
    </recommendedName>
</protein>
<accession>A0A815DHF0</accession>
<organism evidence="2 4">
    <name type="scientific">Didymodactylos carnosus</name>
    <dbReference type="NCBI Taxonomy" id="1234261"/>
    <lineage>
        <taxon>Eukaryota</taxon>
        <taxon>Metazoa</taxon>
        <taxon>Spiralia</taxon>
        <taxon>Gnathifera</taxon>
        <taxon>Rotifera</taxon>
        <taxon>Eurotatoria</taxon>
        <taxon>Bdelloidea</taxon>
        <taxon>Philodinida</taxon>
        <taxon>Philodinidae</taxon>
        <taxon>Didymodactylos</taxon>
    </lineage>
</organism>
<dbReference type="EMBL" id="CAJOBC010035179">
    <property type="protein sequence ID" value="CAF4111468.1"/>
    <property type="molecule type" value="Genomic_DNA"/>
</dbReference>
<evidence type="ECO:0000313" key="3">
    <source>
        <dbReference type="EMBL" id="CAF4111468.1"/>
    </source>
</evidence>
<keyword evidence="4" id="KW-1185">Reference proteome</keyword>
<dbReference type="SUPFAM" id="SSF48264">
    <property type="entry name" value="Cytochrome P450"/>
    <property type="match status" value="1"/>
</dbReference>
<dbReference type="GO" id="GO:0016705">
    <property type="term" value="F:oxidoreductase activity, acting on paired donors, with incorporation or reduction of molecular oxygen"/>
    <property type="evidence" value="ECO:0007669"/>
    <property type="project" value="InterPro"/>
</dbReference>
<dbReference type="AlphaFoldDB" id="A0A815DHF0"/>
<sequence length="336" mass="39216">MVSLIVSTVLCLIIVFVLKCFRWQQSSRRFPGPTQSLHLPTFLLRLIMKTSYVKNLLYLIDPVSARFITTTVPLVAQYYTEKYGDIVQISMFNQPTIIISNPDFADHILRRNGRNYTLRFGETQGLTHIGMKDKGIIWNTNVSRWKYQRTHFFQKSLNSKMLEDAKNISAEATSYILSSMKQFENNNINKTDMLDLLRTITFTVTCALFLDYPVGSLTFGETKNCVKAIVQYFKAWEYFLLKPCQLYETKQVEEHCQAVENLNKHVDQLINNITPGNCQFINLLLQAVESNDITKDEMRQCILEMLIAGNFENREKCTFRFSREREEMEPRFLQGR</sequence>
<proteinExistence type="inferred from homology"/>
<dbReference type="Proteomes" id="UP000663829">
    <property type="component" value="Unassembled WGS sequence"/>
</dbReference>
<gene>
    <name evidence="2" type="ORF">GPM918_LOCUS28294</name>
    <name evidence="3" type="ORF">SRO942_LOCUS28781</name>
</gene>
<dbReference type="GO" id="GO:0005506">
    <property type="term" value="F:iron ion binding"/>
    <property type="evidence" value="ECO:0007669"/>
    <property type="project" value="InterPro"/>
</dbReference>
<dbReference type="PANTHER" id="PTHR24281">
    <property type="entry name" value="STEROID 21-HYDROXYLASE-RELATED"/>
    <property type="match status" value="1"/>
</dbReference>
<comment type="similarity">
    <text evidence="1">Belongs to the cytochrome P450 family.</text>
</comment>
<name>A0A815DHF0_9BILA</name>
<dbReference type="Proteomes" id="UP000681722">
    <property type="component" value="Unassembled WGS sequence"/>
</dbReference>
<dbReference type="EMBL" id="CAJNOQ010012279">
    <property type="protein sequence ID" value="CAF1296359.1"/>
    <property type="molecule type" value="Genomic_DNA"/>
</dbReference>
<dbReference type="OrthoDB" id="1470350at2759"/>
<dbReference type="GO" id="GO:0004497">
    <property type="term" value="F:monooxygenase activity"/>
    <property type="evidence" value="ECO:0007669"/>
    <property type="project" value="InterPro"/>
</dbReference>
<dbReference type="Gene3D" id="1.10.630.10">
    <property type="entry name" value="Cytochrome P450"/>
    <property type="match status" value="1"/>
</dbReference>
<dbReference type="InterPro" id="IPR001128">
    <property type="entry name" value="Cyt_P450"/>
</dbReference>
<comment type="caution">
    <text evidence="2">The sequence shown here is derived from an EMBL/GenBank/DDBJ whole genome shotgun (WGS) entry which is preliminary data.</text>
</comment>
<evidence type="ECO:0008006" key="5">
    <source>
        <dbReference type="Google" id="ProtNLM"/>
    </source>
</evidence>
<evidence type="ECO:0000256" key="1">
    <source>
        <dbReference type="ARBA" id="ARBA00010617"/>
    </source>
</evidence>